<keyword evidence="5" id="KW-1185">Reference proteome</keyword>
<dbReference type="KEGG" id="haq:DU484_17760"/>
<dbReference type="OrthoDB" id="297362at2157"/>
<dbReference type="InterPro" id="IPR057157">
    <property type="entry name" value="DUF7835"/>
</dbReference>
<proteinExistence type="predicted"/>
<reference evidence="3 4" key="1">
    <citation type="submission" date="2018-07" db="EMBL/GenBank/DDBJ databases">
        <title>Genome sequences of Haloplanus sp. CBA1112.</title>
        <authorList>
            <person name="Kim Y.B."/>
            <person name="Roh S.W."/>
        </authorList>
    </citation>
    <scope>NUCLEOTIDE SEQUENCE [LARGE SCALE GENOMIC DNA]</scope>
    <source>
        <strain evidence="3 4">CBA1112</strain>
    </source>
</reference>
<sequence length="66" mass="7450">MKAKRPNPDTNLELCPDCGRETRHAVRVEIRTENPASSNAAFSREPYRVAVCDECEAESIQRMNDA</sequence>
<dbReference type="EMBL" id="CP031150">
    <property type="protein sequence ID" value="AXG05081.1"/>
    <property type="molecule type" value="Genomic_DNA"/>
</dbReference>
<name>A0A345EH80_9EURY</name>
<evidence type="ECO:0000313" key="2">
    <source>
        <dbReference type="EMBL" id="AXG05081.1"/>
    </source>
</evidence>
<evidence type="ECO:0000259" key="1">
    <source>
        <dbReference type="Pfam" id="PF25205"/>
    </source>
</evidence>
<dbReference type="Proteomes" id="UP000253273">
    <property type="component" value="Chromosome"/>
</dbReference>
<evidence type="ECO:0000313" key="3">
    <source>
        <dbReference type="EMBL" id="AXG11552.1"/>
    </source>
</evidence>
<reference evidence="2 5" key="2">
    <citation type="submission" date="2018-07" db="EMBL/GenBank/DDBJ databases">
        <title>Genome sequences of Haloplanus sp. CBA1113.</title>
        <authorList>
            <person name="Kim Y.B."/>
            <person name="Roh S.W."/>
        </authorList>
    </citation>
    <scope>NUCLEOTIDE SEQUENCE [LARGE SCALE GENOMIC DNA]</scope>
    <source>
        <strain evidence="2 5">CBA1113</strain>
    </source>
</reference>
<protein>
    <recommendedName>
        <fullName evidence="1">DUF7835 domain-containing protein</fullName>
    </recommendedName>
</protein>
<evidence type="ECO:0000313" key="4">
    <source>
        <dbReference type="Proteomes" id="UP000252985"/>
    </source>
</evidence>
<gene>
    <name evidence="3" type="ORF">DU484_17760</name>
    <name evidence="2" type="ORF">DU500_00800</name>
</gene>
<organism evidence="3 4">
    <name type="scientific">Haloplanus rubicundus</name>
    <dbReference type="NCBI Taxonomy" id="1547898"/>
    <lineage>
        <taxon>Archaea</taxon>
        <taxon>Methanobacteriati</taxon>
        <taxon>Methanobacteriota</taxon>
        <taxon>Stenosarchaea group</taxon>
        <taxon>Halobacteria</taxon>
        <taxon>Halobacteriales</taxon>
        <taxon>Haloferacaceae</taxon>
        <taxon>Haloplanus</taxon>
    </lineage>
</organism>
<dbReference type="RefSeq" id="WP_114584236.1">
    <property type="nucleotide sequence ID" value="NZ_CP031148.1"/>
</dbReference>
<dbReference type="GeneID" id="37288864"/>
<dbReference type="Proteomes" id="UP000252985">
    <property type="component" value="Chromosome"/>
</dbReference>
<accession>A0A345EH80</accession>
<dbReference type="Pfam" id="PF25205">
    <property type="entry name" value="DUF7835"/>
    <property type="match status" value="1"/>
</dbReference>
<accession>A0A345DYQ9</accession>
<feature type="domain" description="DUF7835" evidence="1">
    <location>
        <begin position="1"/>
        <end position="66"/>
    </location>
</feature>
<evidence type="ECO:0000313" key="5">
    <source>
        <dbReference type="Proteomes" id="UP000253273"/>
    </source>
</evidence>
<dbReference type="AlphaFoldDB" id="A0A345EH80"/>
<dbReference type="EMBL" id="CP031148">
    <property type="protein sequence ID" value="AXG11552.1"/>
    <property type="molecule type" value="Genomic_DNA"/>
</dbReference>
<dbReference type="KEGG" id="haj:DU500_00800"/>